<dbReference type="GO" id="GO:0032153">
    <property type="term" value="C:cell division site"/>
    <property type="evidence" value="ECO:0007669"/>
    <property type="project" value="TreeGrafter"/>
</dbReference>
<keyword evidence="7" id="KW-1185">Reference proteome</keyword>
<dbReference type="EMBL" id="CP076114">
    <property type="protein sequence ID" value="UUD62676.1"/>
    <property type="molecule type" value="Genomic_DNA"/>
</dbReference>
<evidence type="ECO:0000313" key="5">
    <source>
        <dbReference type="EMBL" id="UUD62676.1"/>
    </source>
</evidence>
<evidence type="ECO:0000313" key="4">
    <source>
        <dbReference type="EMBL" id="SDF53585.1"/>
    </source>
</evidence>
<evidence type="ECO:0000313" key="6">
    <source>
        <dbReference type="Proteomes" id="UP000243378"/>
    </source>
</evidence>
<keyword evidence="4" id="KW-0131">Cell cycle</keyword>
<sequence>MAARKKPAPKRGASRYKAPSKRPVPGWIWLACGLVVGVFAMLLFNLQPGSDAIKRDKPQPERASTTPKPQPSSTSQEPGKPKYDFYTLLPESEVIVPPDALPPPATPTPEQKPVTPEEAAKIDAARAQAALNGQTPPPAPPVAAPPAAVQAPLTTQFFLQAGSFRRKDDAEGVRAQITLLGQSVRVESGTVRDETWHRVLVGPFANREQLAQSQKTLAANGFSNLLLQQRQSR</sequence>
<dbReference type="GO" id="GO:0032506">
    <property type="term" value="P:cytokinetic process"/>
    <property type="evidence" value="ECO:0007669"/>
    <property type="project" value="TreeGrafter"/>
</dbReference>
<evidence type="ECO:0000256" key="1">
    <source>
        <dbReference type="SAM" id="MobiDB-lite"/>
    </source>
</evidence>
<proteinExistence type="predicted"/>
<keyword evidence="4" id="KW-0132">Cell division</keyword>
<protein>
    <submittedName>
        <fullName evidence="4">Cell division protein FtsN</fullName>
    </submittedName>
    <submittedName>
        <fullName evidence="5">SPOR domain-containing protein</fullName>
    </submittedName>
</protein>
<organism evidence="4 6">
    <name type="scientific">Phytopseudomonas seleniipraecipitans</name>
    <dbReference type="NCBI Taxonomy" id="640205"/>
    <lineage>
        <taxon>Bacteria</taxon>
        <taxon>Pseudomonadati</taxon>
        <taxon>Pseudomonadota</taxon>
        <taxon>Gammaproteobacteria</taxon>
        <taxon>Pseudomonadales</taxon>
        <taxon>Pseudomonadaceae</taxon>
        <taxon>Phytopseudomonas</taxon>
    </lineage>
</organism>
<keyword evidence="2" id="KW-0472">Membrane</keyword>
<dbReference type="GO" id="GO:0042834">
    <property type="term" value="F:peptidoglycan binding"/>
    <property type="evidence" value="ECO:0007669"/>
    <property type="project" value="InterPro"/>
</dbReference>
<feature type="region of interest" description="Disordered" evidence="1">
    <location>
        <begin position="1"/>
        <end position="23"/>
    </location>
</feature>
<dbReference type="PROSITE" id="PS51724">
    <property type="entry name" value="SPOR"/>
    <property type="match status" value="1"/>
</dbReference>
<dbReference type="Gene3D" id="3.30.70.1070">
    <property type="entry name" value="Sporulation related repeat"/>
    <property type="match status" value="1"/>
</dbReference>
<dbReference type="SUPFAM" id="SSF110997">
    <property type="entry name" value="Sporulation related repeat"/>
    <property type="match status" value="1"/>
</dbReference>
<feature type="region of interest" description="Disordered" evidence="1">
    <location>
        <begin position="51"/>
        <end position="83"/>
    </location>
</feature>
<keyword evidence="2" id="KW-1133">Transmembrane helix</keyword>
<evidence type="ECO:0000256" key="2">
    <source>
        <dbReference type="SAM" id="Phobius"/>
    </source>
</evidence>
<dbReference type="RefSeq" id="WP_070880257.1">
    <property type="nucleotide sequence ID" value="NZ_CP076114.1"/>
</dbReference>
<dbReference type="InterPro" id="IPR007730">
    <property type="entry name" value="SPOR-like_dom"/>
</dbReference>
<feature type="transmembrane region" description="Helical" evidence="2">
    <location>
        <begin position="26"/>
        <end position="46"/>
    </location>
</feature>
<evidence type="ECO:0000259" key="3">
    <source>
        <dbReference type="PROSITE" id="PS51724"/>
    </source>
</evidence>
<gene>
    <name evidence="5" type="ORF">D16iCDA_13310</name>
    <name evidence="4" type="ORF">SAMN05216381_1830</name>
</gene>
<dbReference type="OrthoDB" id="8558195at2"/>
<dbReference type="InterPro" id="IPR036680">
    <property type="entry name" value="SPOR-like_sf"/>
</dbReference>
<accession>A0A1G7LVR6</accession>
<dbReference type="Proteomes" id="UP000887421">
    <property type="component" value="Chromosome"/>
</dbReference>
<reference evidence="4 6" key="1">
    <citation type="submission" date="2016-10" db="EMBL/GenBank/DDBJ databases">
        <authorList>
            <person name="de Groot N.N."/>
        </authorList>
    </citation>
    <scope>NUCLEOTIDE SEQUENCE [LARGE SCALE GENOMIC DNA]</scope>
    <source>
        <strain evidence="4 6">LMG 25475</strain>
    </source>
</reference>
<dbReference type="InterPro" id="IPR052521">
    <property type="entry name" value="Cell_div_SPOR-domain"/>
</dbReference>
<evidence type="ECO:0000313" key="7">
    <source>
        <dbReference type="Proteomes" id="UP000887421"/>
    </source>
</evidence>
<feature type="region of interest" description="Disordered" evidence="1">
    <location>
        <begin position="96"/>
        <end position="118"/>
    </location>
</feature>
<dbReference type="GO" id="GO:0030428">
    <property type="term" value="C:cell septum"/>
    <property type="evidence" value="ECO:0007669"/>
    <property type="project" value="TreeGrafter"/>
</dbReference>
<dbReference type="Proteomes" id="UP000243378">
    <property type="component" value="Unassembled WGS sequence"/>
</dbReference>
<dbReference type="Pfam" id="PF05036">
    <property type="entry name" value="SPOR"/>
    <property type="match status" value="1"/>
</dbReference>
<dbReference type="PANTHER" id="PTHR38687">
    <property type="entry name" value="CELL DIVISION PROTEIN DEDD-RELATED"/>
    <property type="match status" value="1"/>
</dbReference>
<keyword evidence="2" id="KW-0812">Transmembrane</keyword>
<name>A0A1G7LVR6_9GAMM</name>
<dbReference type="AlphaFoldDB" id="A0A1G7LVR6"/>
<feature type="compositionally biased region" description="Basic residues" evidence="1">
    <location>
        <begin position="1"/>
        <end position="20"/>
    </location>
</feature>
<feature type="domain" description="SPOR" evidence="3">
    <location>
        <begin position="151"/>
        <end position="230"/>
    </location>
</feature>
<reference evidence="5" key="2">
    <citation type="submission" date="2021-05" db="EMBL/GenBank/DDBJ databases">
        <title>Complete genome sequence of Pseudomonas seleniipraecipitans strain D1-6.</title>
        <authorList>
            <person name="Lafi F."/>
            <person name="Eida A."/>
            <person name="Alam I."/>
            <person name="Hert H."/>
            <person name="Saad M."/>
        </authorList>
    </citation>
    <scope>NUCLEOTIDE SEQUENCE</scope>
    <source>
        <strain evidence="5">D1-6</strain>
    </source>
</reference>
<dbReference type="EMBL" id="FNBM01000003">
    <property type="protein sequence ID" value="SDF53585.1"/>
    <property type="molecule type" value="Genomic_DNA"/>
</dbReference>
<dbReference type="PANTHER" id="PTHR38687:SF1">
    <property type="entry name" value="CELL DIVISION PROTEIN DEDD"/>
    <property type="match status" value="1"/>
</dbReference>
<dbReference type="STRING" id="640205.SAMN05216381_1830"/>
<feature type="compositionally biased region" description="Low complexity" evidence="1">
    <location>
        <begin position="64"/>
        <end position="78"/>
    </location>
</feature>